<evidence type="ECO:0000313" key="6">
    <source>
        <dbReference type="EMBL" id="MFC5066859.1"/>
    </source>
</evidence>
<evidence type="ECO:0000256" key="4">
    <source>
        <dbReference type="ARBA" id="ARBA00022840"/>
    </source>
</evidence>
<dbReference type="Proteomes" id="UP001595796">
    <property type="component" value="Unassembled WGS sequence"/>
</dbReference>
<dbReference type="SMART" id="SM00382">
    <property type="entry name" value="AAA"/>
    <property type="match status" value="1"/>
</dbReference>
<dbReference type="EMBL" id="JBHSJF010000002">
    <property type="protein sequence ID" value="MFC5066859.1"/>
    <property type="molecule type" value="Genomic_DNA"/>
</dbReference>
<accession>A0ABV9YXB7</accession>
<dbReference type="RefSeq" id="WP_114957400.1">
    <property type="nucleotide sequence ID" value="NZ_JBHSJF010000002.1"/>
</dbReference>
<comment type="similarity">
    <text evidence="1">Belongs to the ABC transporter superfamily.</text>
</comment>
<dbReference type="Pfam" id="PF00005">
    <property type="entry name" value="ABC_tran"/>
    <property type="match status" value="1"/>
</dbReference>
<dbReference type="InterPro" id="IPR027417">
    <property type="entry name" value="P-loop_NTPase"/>
</dbReference>
<keyword evidence="4 6" id="KW-0067">ATP-binding</keyword>
<proteinExistence type="inferred from homology"/>
<dbReference type="InterPro" id="IPR017871">
    <property type="entry name" value="ABC_transporter-like_CS"/>
</dbReference>
<keyword evidence="7" id="KW-1185">Reference proteome</keyword>
<dbReference type="GO" id="GO:0005524">
    <property type="term" value="F:ATP binding"/>
    <property type="evidence" value="ECO:0007669"/>
    <property type="project" value="UniProtKB-KW"/>
</dbReference>
<name>A0ABV9YXB7_9HYPH</name>
<reference evidence="7" key="1">
    <citation type="journal article" date="2019" name="Int. J. Syst. Evol. Microbiol.">
        <title>The Global Catalogue of Microorganisms (GCM) 10K type strain sequencing project: providing services to taxonomists for standard genome sequencing and annotation.</title>
        <authorList>
            <consortium name="The Broad Institute Genomics Platform"/>
            <consortium name="The Broad Institute Genome Sequencing Center for Infectious Disease"/>
            <person name="Wu L."/>
            <person name="Ma J."/>
        </authorList>
    </citation>
    <scope>NUCLEOTIDE SEQUENCE [LARGE SCALE GENOMIC DNA]</scope>
    <source>
        <strain evidence="7">CGMCC 1.16444</strain>
    </source>
</reference>
<evidence type="ECO:0000256" key="3">
    <source>
        <dbReference type="ARBA" id="ARBA00022741"/>
    </source>
</evidence>
<keyword evidence="3" id="KW-0547">Nucleotide-binding</keyword>
<dbReference type="InterPro" id="IPR003439">
    <property type="entry name" value="ABC_transporter-like_ATP-bd"/>
</dbReference>
<sequence length="255" mass="28232">MPLLRLSSLSKRFPNGVSALDDFDLSIEREDVVTLIGPSGCGKSTVLRLIAGLDEPSSGHVAWSGARPEIGFVFQEPTLMPWASAFANVWLPLRLRGVSRAHARERIEQALELVGLEDFAEARPDQLSGGMKMRVSLARALVSKPEVLLLDEPFAALDEMTRFRLNDELLAIRERLRCTIVFVTHSVFEAVYLSNRIVVMSTRPGRVVEDIGVAEQYPRSEAFRTSVSYAETARQISKALRGDSGLDKQAVQVHS</sequence>
<dbReference type="InterPro" id="IPR003593">
    <property type="entry name" value="AAA+_ATPase"/>
</dbReference>
<evidence type="ECO:0000256" key="1">
    <source>
        <dbReference type="ARBA" id="ARBA00005417"/>
    </source>
</evidence>
<dbReference type="PANTHER" id="PTHR42788">
    <property type="entry name" value="TAURINE IMPORT ATP-BINDING PROTEIN-RELATED"/>
    <property type="match status" value="1"/>
</dbReference>
<organism evidence="6 7">
    <name type="scientific">Flaviflagellibacter deserti</name>
    <dbReference type="NCBI Taxonomy" id="2267266"/>
    <lineage>
        <taxon>Bacteria</taxon>
        <taxon>Pseudomonadati</taxon>
        <taxon>Pseudomonadota</taxon>
        <taxon>Alphaproteobacteria</taxon>
        <taxon>Hyphomicrobiales</taxon>
        <taxon>Flaviflagellibacter</taxon>
    </lineage>
</organism>
<evidence type="ECO:0000313" key="7">
    <source>
        <dbReference type="Proteomes" id="UP001595796"/>
    </source>
</evidence>
<dbReference type="PROSITE" id="PS50893">
    <property type="entry name" value="ABC_TRANSPORTER_2"/>
    <property type="match status" value="1"/>
</dbReference>
<dbReference type="PANTHER" id="PTHR42788:SF19">
    <property type="entry name" value="ALIPHATIC SULFONATES IMPORT ATP-BINDING PROTEIN SSUB 2"/>
    <property type="match status" value="1"/>
</dbReference>
<dbReference type="PROSITE" id="PS00211">
    <property type="entry name" value="ABC_TRANSPORTER_1"/>
    <property type="match status" value="1"/>
</dbReference>
<dbReference type="InterPro" id="IPR050166">
    <property type="entry name" value="ABC_transporter_ATP-bind"/>
</dbReference>
<evidence type="ECO:0000256" key="2">
    <source>
        <dbReference type="ARBA" id="ARBA00022448"/>
    </source>
</evidence>
<evidence type="ECO:0000259" key="5">
    <source>
        <dbReference type="PROSITE" id="PS50893"/>
    </source>
</evidence>
<dbReference type="CDD" id="cd03293">
    <property type="entry name" value="ABC_NrtD_SsuB_transporters"/>
    <property type="match status" value="1"/>
</dbReference>
<keyword evidence="2" id="KW-0813">Transport</keyword>
<dbReference type="Gene3D" id="3.40.50.300">
    <property type="entry name" value="P-loop containing nucleotide triphosphate hydrolases"/>
    <property type="match status" value="1"/>
</dbReference>
<dbReference type="SUPFAM" id="SSF52540">
    <property type="entry name" value="P-loop containing nucleoside triphosphate hydrolases"/>
    <property type="match status" value="1"/>
</dbReference>
<protein>
    <submittedName>
        <fullName evidence="6">ABC transporter ATP-binding protein</fullName>
    </submittedName>
</protein>
<comment type="caution">
    <text evidence="6">The sequence shown here is derived from an EMBL/GenBank/DDBJ whole genome shotgun (WGS) entry which is preliminary data.</text>
</comment>
<gene>
    <name evidence="6" type="ORF">ACFPFW_02395</name>
</gene>
<feature type="domain" description="ABC transporter" evidence="5">
    <location>
        <begin position="4"/>
        <end position="227"/>
    </location>
</feature>